<organism evidence="1 2">
    <name type="scientific">Enterococcus hirae</name>
    <dbReference type="NCBI Taxonomy" id="1354"/>
    <lineage>
        <taxon>Bacteria</taxon>
        <taxon>Bacillati</taxon>
        <taxon>Bacillota</taxon>
        <taxon>Bacilli</taxon>
        <taxon>Lactobacillales</taxon>
        <taxon>Enterococcaceae</taxon>
        <taxon>Enterococcus</taxon>
    </lineage>
</organism>
<protein>
    <submittedName>
        <fullName evidence="1">Uncharacterized protein</fullName>
    </submittedName>
</protein>
<dbReference type="Proteomes" id="UP000253498">
    <property type="component" value="Unassembled WGS sequence"/>
</dbReference>
<comment type="caution">
    <text evidence="1">The sequence shown here is derived from an EMBL/GenBank/DDBJ whole genome shotgun (WGS) entry which is preliminary data.</text>
</comment>
<dbReference type="EMBL" id="LESJ01000006">
    <property type="protein sequence ID" value="RBT67500.1"/>
    <property type="molecule type" value="Genomic_DNA"/>
</dbReference>
<gene>
    <name evidence="1" type="ORF">EB03_02267</name>
</gene>
<proteinExistence type="predicted"/>
<accession>A0AB37IL14</accession>
<dbReference type="AlphaFoldDB" id="A0AB37IL14"/>
<reference evidence="1 2" key="1">
    <citation type="submission" date="2015-06" db="EMBL/GenBank/DDBJ databases">
        <title>The Genome Sequence of Enterococcus hirae 88EA1.</title>
        <authorList>
            <consortium name="The Broad Institute Genomics Platform"/>
            <consortium name="The Broad Institute Genome Sequencing Center for Infectious Disease"/>
            <person name="Earl A.M."/>
            <person name="Van Tyne D."/>
            <person name="Lebreton F."/>
            <person name="Saavedra J.T."/>
            <person name="Gilmore M.S."/>
            <person name="Manson McGuire A."/>
            <person name="Clock S."/>
            <person name="Crupain M."/>
            <person name="Rangan U."/>
            <person name="Young S."/>
            <person name="Abouelleil A."/>
            <person name="Cao P."/>
            <person name="Chapman S.B."/>
            <person name="Griggs A."/>
            <person name="Priest M."/>
            <person name="Shea T."/>
            <person name="Wortman J."/>
            <person name="Nusbaum C."/>
            <person name="Birren B."/>
        </authorList>
    </citation>
    <scope>NUCLEOTIDE SEQUENCE [LARGE SCALE GENOMIC DNA]</scope>
    <source>
        <strain evidence="1 2">88EA1</strain>
    </source>
</reference>
<dbReference type="RefSeq" id="WP_205220101.1">
    <property type="nucleotide sequence ID" value="NZ_JBFCRC010000012.1"/>
</dbReference>
<evidence type="ECO:0000313" key="1">
    <source>
        <dbReference type="EMBL" id="RBT67500.1"/>
    </source>
</evidence>
<evidence type="ECO:0000313" key="2">
    <source>
        <dbReference type="Proteomes" id="UP000253498"/>
    </source>
</evidence>
<sequence length="49" mass="5496">MEEYAENQKKILDIKVNILKMAEKAMETAVKEKDSAMISAIAEIVKAIN</sequence>
<name>A0AB37IL14_ENTHR</name>